<evidence type="ECO:0000259" key="1">
    <source>
        <dbReference type="Pfam" id="PF01966"/>
    </source>
</evidence>
<dbReference type="Proteomes" id="UP000176923">
    <property type="component" value="Unassembled WGS sequence"/>
</dbReference>
<feature type="domain" description="HD" evidence="1">
    <location>
        <begin position="21"/>
        <end position="113"/>
    </location>
</feature>
<dbReference type="AlphaFoldDB" id="A0A1F5ZN73"/>
<dbReference type="Gene3D" id="1.10.3210.10">
    <property type="entry name" value="Hypothetical protein af1432"/>
    <property type="match status" value="1"/>
</dbReference>
<evidence type="ECO:0000313" key="3">
    <source>
        <dbReference type="Proteomes" id="UP000176923"/>
    </source>
</evidence>
<protein>
    <recommendedName>
        <fullName evidence="1">HD domain-containing protein</fullName>
    </recommendedName>
</protein>
<sequence>MTRDEALKILDGYVTNINLEKHMFAVEASLRGYARKFGENEDMWGLAGLLHDADWEKYPDKHPQIIIADLKSRGTDGQIIQAIASHGNNSPHYPSLKMEARSSKLDHAIFACDELCGFIIACALIRPDRLDTLDSKSVLKKMKNKAFAKQVNREDIIKGAKELGIPLEEHISFVITCLKEIKSVFGF</sequence>
<dbReference type="PANTHER" id="PTHR38659">
    <property type="entry name" value="METAL-DEPENDENT PHOSPHOHYDROLASE"/>
    <property type="match status" value="1"/>
</dbReference>
<dbReference type="PANTHER" id="PTHR38659:SF1">
    <property type="entry name" value="METAL DEPENDENT PHOSPHOHYDROLASE"/>
    <property type="match status" value="1"/>
</dbReference>
<evidence type="ECO:0000313" key="2">
    <source>
        <dbReference type="EMBL" id="OGG13950.1"/>
    </source>
</evidence>
<dbReference type="Pfam" id="PF01966">
    <property type="entry name" value="HD"/>
    <property type="match status" value="1"/>
</dbReference>
<reference evidence="2 3" key="1">
    <citation type="journal article" date="2016" name="Nat. Commun.">
        <title>Thousands of microbial genomes shed light on interconnected biogeochemical processes in an aquifer system.</title>
        <authorList>
            <person name="Anantharaman K."/>
            <person name="Brown C.T."/>
            <person name="Hug L.A."/>
            <person name="Sharon I."/>
            <person name="Castelle C.J."/>
            <person name="Probst A.J."/>
            <person name="Thomas B.C."/>
            <person name="Singh A."/>
            <person name="Wilkins M.J."/>
            <person name="Karaoz U."/>
            <person name="Brodie E.L."/>
            <person name="Williams K.H."/>
            <person name="Hubbard S.S."/>
            <person name="Banfield J.F."/>
        </authorList>
    </citation>
    <scope>NUCLEOTIDE SEQUENCE [LARGE SCALE GENOMIC DNA]</scope>
</reference>
<accession>A0A1F5ZN73</accession>
<proteinExistence type="predicted"/>
<gene>
    <name evidence="2" type="ORF">A3D77_03550</name>
</gene>
<dbReference type="EMBL" id="MFJL01000033">
    <property type="protein sequence ID" value="OGG13950.1"/>
    <property type="molecule type" value="Genomic_DNA"/>
</dbReference>
<organism evidence="2 3">
    <name type="scientific">Candidatus Gottesmanbacteria bacterium RIFCSPHIGHO2_02_FULL_39_11</name>
    <dbReference type="NCBI Taxonomy" id="1798382"/>
    <lineage>
        <taxon>Bacteria</taxon>
        <taxon>Candidatus Gottesmaniibacteriota</taxon>
    </lineage>
</organism>
<name>A0A1F5ZN73_9BACT</name>
<dbReference type="SUPFAM" id="SSF109604">
    <property type="entry name" value="HD-domain/PDEase-like"/>
    <property type="match status" value="1"/>
</dbReference>
<dbReference type="InterPro" id="IPR006674">
    <property type="entry name" value="HD_domain"/>
</dbReference>
<comment type="caution">
    <text evidence="2">The sequence shown here is derived from an EMBL/GenBank/DDBJ whole genome shotgun (WGS) entry which is preliminary data.</text>
</comment>
<dbReference type="STRING" id="1798382.A3D77_03550"/>